<evidence type="ECO:0000313" key="2">
    <source>
        <dbReference type="EMBL" id="PTQ56658.1"/>
    </source>
</evidence>
<dbReference type="GO" id="GO:0016787">
    <property type="term" value="F:hydrolase activity"/>
    <property type="evidence" value="ECO:0007669"/>
    <property type="project" value="UniProtKB-KW"/>
</dbReference>
<dbReference type="PROSITE" id="PS51910">
    <property type="entry name" value="GH18_2"/>
    <property type="match status" value="1"/>
</dbReference>
<comment type="caution">
    <text evidence="2">The sequence shown here is derived from an EMBL/GenBank/DDBJ whole genome shotgun (WGS) entry which is preliminary data.</text>
</comment>
<dbReference type="GO" id="GO:0005975">
    <property type="term" value="P:carbohydrate metabolic process"/>
    <property type="evidence" value="ECO:0007669"/>
    <property type="project" value="InterPro"/>
</dbReference>
<organism evidence="2 3">
    <name type="scientific">Candidatus Carbonibacillus altaicus</name>
    <dbReference type="NCBI Taxonomy" id="2163959"/>
    <lineage>
        <taxon>Bacteria</taxon>
        <taxon>Bacillati</taxon>
        <taxon>Bacillota</taxon>
        <taxon>Bacilli</taxon>
        <taxon>Bacillales</taxon>
        <taxon>Candidatus Carbonibacillus</taxon>
    </lineage>
</organism>
<dbReference type="Pfam" id="PF00704">
    <property type="entry name" value="Glyco_hydro_18"/>
    <property type="match status" value="1"/>
</dbReference>
<gene>
    <name evidence="2" type="ORF">BSOLF_2808</name>
</gene>
<dbReference type="SUPFAM" id="SSF51445">
    <property type="entry name" value="(Trans)glycosidases"/>
    <property type="match status" value="1"/>
</dbReference>
<evidence type="ECO:0000313" key="3">
    <source>
        <dbReference type="Proteomes" id="UP000244338"/>
    </source>
</evidence>
<dbReference type="GO" id="GO:0008061">
    <property type="term" value="F:chitin binding"/>
    <property type="evidence" value="ECO:0007669"/>
    <property type="project" value="InterPro"/>
</dbReference>
<evidence type="ECO:0000259" key="1">
    <source>
        <dbReference type="PROSITE" id="PS51910"/>
    </source>
</evidence>
<dbReference type="InterPro" id="IPR029070">
    <property type="entry name" value="Chitinase_insertion_sf"/>
</dbReference>
<dbReference type="Proteomes" id="UP000244338">
    <property type="component" value="Unassembled WGS sequence"/>
</dbReference>
<dbReference type="AlphaFoldDB" id="A0A2R6Y1U4"/>
<accession>A0A2R6Y1U4</accession>
<proteinExistence type="predicted"/>
<feature type="domain" description="GH18" evidence="1">
    <location>
        <begin position="1"/>
        <end position="350"/>
    </location>
</feature>
<sequence length="350" mass="39270">MFKLGWLVPGSAESRESFLLYGHHLTHVSPTWLRLDAEATLHVSVEPSEIRNVLAWAEERGVSAVPLVVNEAFKADVAGAILSNPNRRRKAVEALARFAETYRLAGINLDFEGPFGHWRDHYTAFVYEMSERLHGLGMQLSVDVVCQTGPPKPIEALRQELDPASAAWVSSWAEPYDYLELGQAVDQFILMGYDYHARNLEPGPVGPLWWLRKVLGYTLKIVPANKIVLGLPFYARAWTSKQPMAPEAWSTRKTDLDIPLRTAAEAGFEPGDGYGYVQIAEHLTEFVRSGRDPETSPWGIWPLEDGRITVVHYDDAQSLREKSALIDDYKLAGTAFWRLGQEDPGVWGVL</sequence>
<dbReference type="Gene3D" id="3.20.20.80">
    <property type="entry name" value="Glycosidases"/>
    <property type="match status" value="1"/>
</dbReference>
<dbReference type="InterPro" id="IPR017853">
    <property type="entry name" value="GH"/>
</dbReference>
<dbReference type="InterPro" id="IPR011583">
    <property type="entry name" value="Chitinase_II/V-like_cat"/>
</dbReference>
<dbReference type="EMBL" id="PEBX01000022">
    <property type="protein sequence ID" value="PTQ56658.1"/>
    <property type="molecule type" value="Genomic_DNA"/>
</dbReference>
<dbReference type="SMART" id="SM00636">
    <property type="entry name" value="Glyco_18"/>
    <property type="match status" value="1"/>
</dbReference>
<protein>
    <submittedName>
        <fullName evidence="2">Spore peptidoglycan hydrolase (N-acetylglucosaminidase)</fullName>
    </submittedName>
</protein>
<dbReference type="Gene3D" id="3.10.50.10">
    <property type="match status" value="1"/>
</dbReference>
<name>A0A2R6Y1U4_9BACL</name>
<dbReference type="PANTHER" id="PTHR46066">
    <property type="entry name" value="CHITINASE DOMAIN-CONTAINING PROTEIN 1 FAMILY MEMBER"/>
    <property type="match status" value="1"/>
</dbReference>
<keyword evidence="2" id="KW-0378">Hydrolase</keyword>
<dbReference type="PANTHER" id="PTHR46066:SF2">
    <property type="entry name" value="CHITINASE DOMAIN-CONTAINING PROTEIN 1"/>
    <property type="match status" value="1"/>
</dbReference>
<reference evidence="3" key="1">
    <citation type="journal article" date="2018" name="Sci. Rep.">
        <title>Lignite coal burning seam in the remote Altai Mountains harbors a hydrogen-driven thermophilic microbial community.</title>
        <authorList>
            <person name="Kadnikov V.V."/>
            <person name="Mardanov A.V."/>
            <person name="Ivasenko D.A."/>
            <person name="Antsiferov D.V."/>
            <person name="Beletsky A.V."/>
            <person name="Karnachuk O.V."/>
            <person name="Ravin N.V."/>
        </authorList>
    </citation>
    <scope>NUCLEOTIDE SEQUENCE [LARGE SCALE GENOMIC DNA]</scope>
</reference>
<dbReference type="InterPro" id="IPR001223">
    <property type="entry name" value="Glyco_hydro18_cat"/>
</dbReference>